<sequence length="113" mass="12624">GVRNFSFVTFREINTIRNKQLDATYFRTIEFGLSLSDALGHTSDPGISSPIFMKDLLRITNVTFGYTGTVIFASEVVAQGAFHCRFLPVQGEFIADKPIIARQGTLRSFNMVQ</sequence>
<dbReference type="EMBL" id="WJQU01000003">
    <property type="protein sequence ID" value="KAJ6636931.1"/>
    <property type="molecule type" value="Genomic_DNA"/>
</dbReference>
<comment type="caution">
    <text evidence="1">The sequence shown here is derived from an EMBL/GenBank/DDBJ whole genome shotgun (WGS) entry which is preliminary data.</text>
</comment>
<keyword evidence="2" id="KW-1185">Reference proteome</keyword>
<protein>
    <submittedName>
        <fullName evidence="1">Uncharacterized protein</fullName>
    </submittedName>
</protein>
<evidence type="ECO:0000313" key="2">
    <source>
        <dbReference type="Proteomes" id="UP001151699"/>
    </source>
</evidence>
<feature type="non-terminal residue" evidence="1">
    <location>
        <position position="113"/>
    </location>
</feature>
<gene>
    <name evidence="1" type="ORF">Bhyg_09657</name>
</gene>
<accession>A0A9Q0RYA0</accession>
<organism evidence="1 2">
    <name type="scientific">Pseudolycoriella hygida</name>
    <dbReference type="NCBI Taxonomy" id="35572"/>
    <lineage>
        <taxon>Eukaryota</taxon>
        <taxon>Metazoa</taxon>
        <taxon>Ecdysozoa</taxon>
        <taxon>Arthropoda</taxon>
        <taxon>Hexapoda</taxon>
        <taxon>Insecta</taxon>
        <taxon>Pterygota</taxon>
        <taxon>Neoptera</taxon>
        <taxon>Endopterygota</taxon>
        <taxon>Diptera</taxon>
        <taxon>Nematocera</taxon>
        <taxon>Sciaroidea</taxon>
        <taxon>Sciaridae</taxon>
        <taxon>Pseudolycoriella</taxon>
    </lineage>
</organism>
<dbReference type="AlphaFoldDB" id="A0A9Q0RYA0"/>
<dbReference type="Proteomes" id="UP001151699">
    <property type="component" value="Chromosome X"/>
</dbReference>
<name>A0A9Q0RYA0_9DIPT</name>
<proteinExistence type="predicted"/>
<evidence type="ECO:0000313" key="1">
    <source>
        <dbReference type="EMBL" id="KAJ6636931.1"/>
    </source>
</evidence>
<reference evidence="1" key="1">
    <citation type="submission" date="2022-07" db="EMBL/GenBank/DDBJ databases">
        <authorList>
            <person name="Trinca V."/>
            <person name="Uliana J.V.C."/>
            <person name="Torres T.T."/>
            <person name="Ward R.J."/>
            <person name="Monesi N."/>
        </authorList>
    </citation>
    <scope>NUCLEOTIDE SEQUENCE</scope>
    <source>
        <strain evidence="1">HSMRA1968</strain>
        <tissue evidence="1">Whole embryos</tissue>
    </source>
</reference>